<protein>
    <submittedName>
        <fullName evidence="7">Methyl-accepting chemotaxis protein</fullName>
    </submittedName>
</protein>
<feature type="domain" description="Methyl-accepting transducer" evidence="5">
    <location>
        <begin position="563"/>
        <end position="799"/>
    </location>
</feature>
<keyword evidence="4" id="KW-0472">Membrane</keyword>
<comment type="similarity">
    <text evidence="2">Belongs to the methyl-accepting chemotaxis (MCP) protein family.</text>
</comment>
<dbReference type="PANTHER" id="PTHR32089:SF112">
    <property type="entry name" value="LYSOZYME-LIKE PROTEIN-RELATED"/>
    <property type="match status" value="1"/>
</dbReference>
<dbReference type="PROSITE" id="PS50111">
    <property type="entry name" value="CHEMOTAXIS_TRANSDUC_2"/>
    <property type="match status" value="1"/>
</dbReference>
<keyword evidence="4" id="KW-1133">Transmembrane helix</keyword>
<dbReference type="Gene3D" id="1.10.287.950">
    <property type="entry name" value="Methyl-accepting chemotaxis protein"/>
    <property type="match status" value="1"/>
</dbReference>
<dbReference type="RefSeq" id="WP_188318772.1">
    <property type="nucleotide sequence ID" value="NZ_JBHUFA010000001.1"/>
</dbReference>
<dbReference type="SMART" id="SM00304">
    <property type="entry name" value="HAMP"/>
    <property type="match status" value="1"/>
</dbReference>
<reference evidence="8" key="1">
    <citation type="journal article" date="2019" name="Int. J. Syst. Evol. Microbiol.">
        <title>The Global Catalogue of Microorganisms (GCM) 10K type strain sequencing project: providing services to taxonomists for standard genome sequencing and annotation.</title>
        <authorList>
            <consortium name="The Broad Institute Genomics Platform"/>
            <consortium name="The Broad Institute Genome Sequencing Center for Infectious Disease"/>
            <person name="Wu L."/>
            <person name="Ma J."/>
        </authorList>
    </citation>
    <scope>NUCLEOTIDE SEQUENCE [LARGE SCALE GENOMIC DNA]</scope>
    <source>
        <strain evidence="8">JCM 3369</strain>
    </source>
</reference>
<evidence type="ECO:0000256" key="1">
    <source>
        <dbReference type="ARBA" id="ARBA00023224"/>
    </source>
</evidence>
<evidence type="ECO:0000256" key="4">
    <source>
        <dbReference type="SAM" id="Phobius"/>
    </source>
</evidence>
<evidence type="ECO:0000259" key="5">
    <source>
        <dbReference type="PROSITE" id="PS50111"/>
    </source>
</evidence>
<dbReference type="InterPro" id="IPR004089">
    <property type="entry name" value="MCPsignal_dom"/>
</dbReference>
<name>A0ABW4JTP4_9HYPH</name>
<evidence type="ECO:0000256" key="2">
    <source>
        <dbReference type="ARBA" id="ARBA00029447"/>
    </source>
</evidence>
<dbReference type="PANTHER" id="PTHR32089">
    <property type="entry name" value="METHYL-ACCEPTING CHEMOTAXIS PROTEIN MCPB"/>
    <property type="match status" value="1"/>
</dbReference>
<dbReference type="PROSITE" id="PS50885">
    <property type="entry name" value="HAMP"/>
    <property type="match status" value="1"/>
</dbReference>
<accession>A0ABW4JTP4</accession>
<evidence type="ECO:0000313" key="8">
    <source>
        <dbReference type="Proteomes" id="UP001597327"/>
    </source>
</evidence>
<keyword evidence="1 3" id="KW-0807">Transducer</keyword>
<comment type="caution">
    <text evidence="7">The sequence shown here is derived from an EMBL/GenBank/DDBJ whole genome shotgun (WGS) entry which is preliminary data.</text>
</comment>
<evidence type="ECO:0000259" key="6">
    <source>
        <dbReference type="PROSITE" id="PS50885"/>
    </source>
</evidence>
<feature type="domain" description="HAMP" evidence="6">
    <location>
        <begin position="470"/>
        <end position="523"/>
    </location>
</feature>
<dbReference type="Pfam" id="PF00015">
    <property type="entry name" value="MCPsignal"/>
    <property type="match status" value="1"/>
</dbReference>
<dbReference type="EMBL" id="JBHUFA010000001">
    <property type="protein sequence ID" value="MFD1695009.1"/>
    <property type="molecule type" value="Genomic_DNA"/>
</dbReference>
<evidence type="ECO:0000256" key="3">
    <source>
        <dbReference type="PROSITE-ProRule" id="PRU00284"/>
    </source>
</evidence>
<organism evidence="7 8">
    <name type="scientific">Roseibium aestuarii</name>
    <dbReference type="NCBI Taxonomy" id="2600299"/>
    <lineage>
        <taxon>Bacteria</taxon>
        <taxon>Pseudomonadati</taxon>
        <taxon>Pseudomonadota</taxon>
        <taxon>Alphaproteobacteria</taxon>
        <taxon>Hyphomicrobiales</taxon>
        <taxon>Stappiaceae</taxon>
        <taxon>Roseibium</taxon>
    </lineage>
</organism>
<keyword evidence="4" id="KW-0812">Transmembrane</keyword>
<sequence length="819" mass="85775">MRFVFKVSGSYGLAALLTAGVGAIGVFSIFQLQAQSNVSALATDVMAQLQKSASQQQDYLGDTSLAKADLVDRSLKDLQTRLTDLQAIVAPGSDADAEVKGSLEAVNGLQQGFSTIVSAVTDQNRRMKSLLGAMTGLEENTRAIVDQVNKVRTAAQAAVADADAQQSSAGKLERILIDLQKSMDGLEGQFKALANVMANPVSFASMAPGAKSAPRETQDPAQASAFAKALVDQVTQASALTVKGVNASMLADMKFSAMAVESEVAKLADLSNPVERSKLAQGILKRVDGLAQQSQRIRTTILQVVEKARDASQKVRAELVQTQSLADHTTAFQMATLQARSNTIGNFAGLKHIPRDLVEGSLSELATTVAALKNDAGSMPAINGAVAAIGEGALLYDSEVRALLDSKALLDSERKSLDSLQENVRRRITAMTSAQARQTAEGAHFAFLLIAGAVLVSLAVGLALAWVMHRVITTPTRQLTGVMGRLAEGDLEVDIPLSGQRDEIGDMSRALQVFKTNAAERVQLEAQARLDQDAQSERQTRMDEMIAGFRVSSQDLLSQLGATALDMNSTANSLTEIAALSAEQASDTARMSEAASTSVNNVAGAAEELSASIAEIGAQVGRTSEIVSTASTAVRDTSGKMHALADAASKIGEVVTLIQAIAAQTNLLALNATIEAARAGEAGRGFAVVASEVKELAMQTSRATEEISQQIATIQGSTDDAVGAITSIVSTMEQVDAYTQAIATAVVQQNAATEEISGNVHQAALGTHGVQDNMTNLSGTVDRTRDASRAVLGAAGHLSERSDSLREEIERFLQGVAAA</sequence>
<proteinExistence type="inferred from homology"/>
<keyword evidence="8" id="KW-1185">Reference proteome</keyword>
<gene>
    <name evidence="7" type="ORF">ACFSC7_05735</name>
</gene>
<dbReference type="Pfam" id="PF00672">
    <property type="entry name" value="HAMP"/>
    <property type="match status" value="1"/>
</dbReference>
<dbReference type="CDD" id="cd06225">
    <property type="entry name" value="HAMP"/>
    <property type="match status" value="1"/>
</dbReference>
<dbReference type="SUPFAM" id="SSF58104">
    <property type="entry name" value="Methyl-accepting chemotaxis protein (MCP) signaling domain"/>
    <property type="match status" value="1"/>
</dbReference>
<dbReference type="Gene3D" id="6.10.340.10">
    <property type="match status" value="1"/>
</dbReference>
<feature type="transmembrane region" description="Helical" evidence="4">
    <location>
        <begin position="445"/>
        <end position="467"/>
    </location>
</feature>
<dbReference type="Proteomes" id="UP001597327">
    <property type="component" value="Unassembled WGS sequence"/>
</dbReference>
<dbReference type="InterPro" id="IPR003660">
    <property type="entry name" value="HAMP_dom"/>
</dbReference>
<evidence type="ECO:0000313" key="7">
    <source>
        <dbReference type="EMBL" id="MFD1695009.1"/>
    </source>
</evidence>
<dbReference type="SMART" id="SM00283">
    <property type="entry name" value="MA"/>
    <property type="match status" value="1"/>
</dbReference>